<accession>A0A2M7BSY7</accession>
<dbReference type="GO" id="GO:0008237">
    <property type="term" value="F:metallopeptidase activity"/>
    <property type="evidence" value="ECO:0007669"/>
    <property type="project" value="UniProtKB-KW"/>
</dbReference>
<evidence type="ECO:0008006" key="11">
    <source>
        <dbReference type="Google" id="ProtNLM"/>
    </source>
</evidence>
<comment type="catalytic activity">
    <reaction evidence="1">
        <text>D-alanyl-D-alanine + H2O = 2 D-alanine</text>
        <dbReference type="Rhea" id="RHEA:20661"/>
        <dbReference type="ChEBI" id="CHEBI:15377"/>
        <dbReference type="ChEBI" id="CHEBI:57416"/>
        <dbReference type="ChEBI" id="CHEBI:57822"/>
        <dbReference type="EC" id="3.4.13.22"/>
    </reaction>
</comment>
<dbReference type="GO" id="GO:0046872">
    <property type="term" value="F:metal ion binding"/>
    <property type="evidence" value="ECO:0007669"/>
    <property type="project" value="UniProtKB-KW"/>
</dbReference>
<comment type="caution">
    <text evidence="9">The sequence shown here is derived from an EMBL/GenBank/DDBJ whole genome shotgun (WGS) entry which is preliminary data.</text>
</comment>
<protein>
    <recommendedName>
        <fullName evidence="11">D-Ala-D-Ala dipeptidase</fullName>
    </recommendedName>
</protein>
<dbReference type="GO" id="GO:0071555">
    <property type="term" value="P:cell wall organization"/>
    <property type="evidence" value="ECO:0007669"/>
    <property type="project" value="UniProtKB-KW"/>
</dbReference>
<name>A0A2M7BSY7_9BACT</name>
<evidence type="ECO:0000256" key="1">
    <source>
        <dbReference type="ARBA" id="ARBA00001362"/>
    </source>
</evidence>
<keyword evidence="7" id="KW-0482">Metalloprotease</keyword>
<proteinExistence type="predicted"/>
<gene>
    <name evidence="9" type="ORF">COS52_01960</name>
</gene>
<evidence type="ECO:0000256" key="4">
    <source>
        <dbReference type="ARBA" id="ARBA00022801"/>
    </source>
</evidence>
<dbReference type="Pfam" id="PF01427">
    <property type="entry name" value="Peptidase_M15"/>
    <property type="match status" value="1"/>
</dbReference>
<evidence type="ECO:0000256" key="5">
    <source>
        <dbReference type="ARBA" id="ARBA00022833"/>
    </source>
</evidence>
<keyword evidence="8" id="KW-0961">Cell wall biogenesis/degradation</keyword>
<dbReference type="PANTHER" id="PTHR43126:SF2">
    <property type="entry name" value="D-ALANYL-D-ALANINE DIPEPTIDASE"/>
    <property type="match status" value="1"/>
</dbReference>
<dbReference type="InterPro" id="IPR000755">
    <property type="entry name" value="A_A_dipeptidase"/>
</dbReference>
<reference evidence="10" key="1">
    <citation type="submission" date="2017-09" db="EMBL/GenBank/DDBJ databases">
        <title>Depth-based differentiation of microbial function through sediment-hosted aquifers and enrichment of novel symbionts in the deep terrestrial subsurface.</title>
        <authorList>
            <person name="Probst A.J."/>
            <person name="Ladd B."/>
            <person name="Jarett J.K."/>
            <person name="Geller-Mcgrath D.E."/>
            <person name="Sieber C.M.K."/>
            <person name="Emerson J.B."/>
            <person name="Anantharaman K."/>
            <person name="Thomas B.C."/>
            <person name="Malmstrom R."/>
            <person name="Stieglmeier M."/>
            <person name="Klingl A."/>
            <person name="Woyke T."/>
            <person name="Ryan C.M."/>
            <person name="Banfield J.F."/>
        </authorList>
    </citation>
    <scope>NUCLEOTIDE SEQUENCE [LARGE SCALE GENOMIC DNA]</scope>
</reference>
<keyword evidence="5" id="KW-0862">Zinc</keyword>
<dbReference type="GO" id="GO:0160237">
    <property type="term" value="F:D-Ala-D-Ala dipeptidase activity"/>
    <property type="evidence" value="ECO:0007669"/>
    <property type="project" value="UniProtKB-EC"/>
</dbReference>
<keyword evidence="4" id="KW-0378">Hydrolase</keyword>
<dbReference type="EMBL" id="PEVA01000081">
    <property type="protein sequence ID" value="PIV08580.1"/>
    <property type="molecule type" value="Genomic_DNA"/>
</dbReference>
<evidence type="ECO:0000256" key="2">
    <source>
        <dbReference type="ARBA" id="ARBA00022670"/>
    </source>
</evidence>
<dbReference type="SUPFAM" id="SSF55166">
    <property type="entry name" value="Hedgehog/DD-peptidase"/>
    <property type="match status" value="1"/>
</dbReference>
<sequence>MEKNKRLEAQMVKYKDLLTIRSKECGEPLVPLINIPNAYLSNMSDMKKLFGEIIIVRKSILNKLEKAQLILKKKNKNYSLFVTYGYRTLDIQTGRFLNRLRVLSAEFYSSADDLYEAVHRSIAVPTVAGHPTGGAIDLYIIDLHTNLPLDFGSKIYDYTTKKYYVFSQDISNKQKRNRIILRSVMMKAGFAPFDGEWWHFSYGDKEWAFYYKKKFSLFSAL</sequence>
<evidence type="ECO:0000256" key="8">
    <source>
        <dbReference type="ARBA" id="ARBA00023316"/>
    </source>
</evidence>
<dbReference type="AlphaFoldDB" id="A0A2M7BSY7"/>
<dbReference type="Proteomes" id="UP000230119">
    <property type="component" value="Unassembled WGS sequence"/>
</dbReference>
<evidence type="ECO:0000313" key="10">
    <source>
        <dbReference type="Proteomes" id="UP000230119"/>
    </source>
</evidence>
<dbReference type="Gene3D" id="3.30.1380.10">
    <property type="match status" value="1"/>
</dbReference>
<dbReference type="InterPro" id="IPR009045">
    <property type="entry name" value="Zn_M74/Hedgehog-like"/>
</dbReference>
<evidence type="ECO:0000313" key="9">
    <source>
        <dbReference type="EMBL" id="PIV08580.1"/>
    </source>
</evidence>
<keyword evidence="2" id="KW-0645">Protease</keyword>
<keyword evidence="3" id="KW-0479">Metal-binding</keyword>
<dbReference type="PANTHER" id="PTHR43126">
    <property type="entry name" value="D-ALANYL-D-ALANINE DIPEPTIDASE"/>
    <property type="match status" value="1"/>
</dbReference>
<keyword evidence="6" id="KW-0224">Dipeptidase</keyword>
<evidence type="ECO:0000256" key="3">
    <source>
        <dbReference type="ARBA" id="ARBA00022723"/>
    </source>
</evidence>
<evidence type="ECO:0000256" key="6">
    <source>
        <dbReference type="ARBA" id="ARBA00022997"/>
    </source>
</evidence>
<dbReference type="GO" id="GO:0006508">
    <property type="term" value="P:proteolysis"/>
    <property type="evidence" value="ECO:0007669"/>
    <property type="project" value="UniProtKB-KW"/>
</dbReference>
<evidence type="ECO:0000256" key="7">
    <source>
        <dbReference type="ARBA" id="ARBA00023049"/>
    </source>
</evidence>
<organism evidence="9 10">
    <name type="scientific">Candidatus Roizmanbacteria bacterium CG03_land_8_20_14_0_80_39_12</name>
    <dbReference type="NCBI Taxonomy" id="1974847"/>
    <lineage>
        <taxon>Bacteria</taxon>
        <taxon>Candidatus Roizmaniibacteriota</taxon>
    </lineage>
</organism>